<evidence type="ECO:0008006" key="3">
    <source>
        <dbReference type="Google" id="ProtNLM"/>
    </source>
</evidence>
<evidence type="ECO:0000313" key="2">
    <source>
        <dbReference type="Proteomes" id="UP000195950"/>
    </source>
</evidence>
<dbReference type="EMBL" id="NFJX01000006">
    <property type="protein sequence ID" value="OUP19664.1"/>
    <property type="molecule type" value="Genomic_DNA"/>
</dbReference>
<accession>A0A1Y4IH73</accession>
<dbReference type="Gene3D" id="3.40.50.300">
    <property type="entry name" value="P-loop containing nucleotide triphosphate hydrolases"/>
    <property type="match status" value="1"/>
</dbReference>
<comment type="caution">
    <text evidence="1">The sequence shown here is derived from an EMBL/GenBank/DDBJ whole genome shotgun (WGS) entry which is preliminary data.</text>
</comment>
<dbReference type="InterPro" id="IPR027417">
    <property type="entry name" value="P-loop_NTPase"/>
</dbReference>
<proteinExistence type="predicted"/>
<dbReference type="SUPFAM" id="SSF53795">
    <property type="entry name" value="PEP carboxykinase-like"/>
    <property type="match status" value="1"/>
</dbReference>
<protein>
    <recommendedName>
        <fullName evidence="3">Phosphoenolpyruvate carboxykinase</fullName>
    </recommendedName>
</protein>
<sequence length="298" mass="33063">MRLFYTYTVAGHPFRLEIPASFPIDEVLSPYLPFKGMTEGCTEPIFTLRVEKDVTHLRGKTPGQLIYRGDIQPYLWLYRNDANQTFGFSMTQREPDCLLSVSPSYREGELHICAQDTSGQIAFALNSGLMLLYALNTANKGTLLVHAATVEFEGKGYLFLGRSGTGKSTHARLWLEHVKGSSLLNDDSPILRVEDNGSVFVYGSPWSGKTACYKKCRAELGGVVRLSQAPLNRIRAMTPIEAYASLLPSCSCMPWERKMADGVHNSIERIIGRCGSYHLECLPDKAAARLCAQTVKAI</sequence>
<evidence type="ECO:0000313" key="1">
    <source>
        <dbReference type="EMBL" id="OUP19664.1"/>
    </source>
</evidence>
<organism evidence="1 2">
    <name type="scientific">Parabacteroides distasonis</name>
    <dbReference type="NCBI Taxonomy" id="823"/>
    <lineage>
        <taxon>Bacteria</taxon>
        <taxon>Pseudomonadati</taxon>
        <taxon>Bacteroidota</taxon>
        <taxon>Bacteroidia</taxon>
        <taxon>Bacteroidales</taxon>
        <taxon>Tannerellaceae</taxon>
        <taxon>Parabacteroides</taxon>
    </lineage>
</organism>
<dbReference type="RefSeq" id="WP_087344069.1">
    <property type="nucleotide sequence ID" value="NZ_JAQMQD010000005.1"/>
</dbReference>
<dbReference type="AlphaFoldDB" id="A0A1Y4IH73"/>
<reference evidence="2" key="1">
    <citation type="submission" date="2017-04" db="EMBL/GenBank/DDBJ databases">
        <title>Function of individual gut microbiota members based on whole genome sequencing of pure cultures obtained from chicken caecum.</title>
        <authorList>
            <person name="Medvecky M."/>
            <person name="Cejkova D."/>
            <person name="Polansky O."/>
            <person name="Karasova D."/>
            <person name="Kubasova T."/>
            <person name="Cizek A."/>
            <person name="Rychlik I."/>
        </authorList>
    </citation>
    <scope>NUCLEOTIDE SEQUENCE [LARGE SCALE GENOMIC DNA]</scope>
    <source>
        <strain evidence="2">An199</strain>
    </source>
</reference>
<gene>
    <name evidence="1" type="ORF">B5F32_09100</name>
</gene>
<name>A0A1Y4IH73_PARDI</name>
<dbReference type="Proteomes" id="UP000195950">
    <property type="component" value="Unassembled WGS sequence"/>
</dbReference>